<sequence>MHEIDEAYDIINLHHPGGGNIYLYINTIGSTTELYGEFLTYQTLNEGNREKTPSGTFSITPYVDFDTLLTVDQKNELISKFEGLAMLDLDPGRLTAILVSQEEIKDKKSKSEEFGISHISFPIVQKGIGGIEYAILSDNVASSSGFSLGGSMHVYRKVEKEWEYFCIVSLWL</sequence>
<name>A0A074KZ32_9BACT</name>
<evidence type="ECO:0000313" key="1">
    <source>
        <dbReference type="EMBL" id="KEO75231.1"/>
    </source>
</evidence>
<proteinExistence type="predicted"/>
<protein>
    <submittedName>
        <fullName evidence="1">Uncharacterized protein</fullName>
    </submittedName>
</protein>
<dbReference type="OrthoDB" id="836915at2"/>
<dbReference type="eggNOG" id="ENOG502ZTZ4">
    <property type="taxonomic scope" value="Bacteria"/>
</dbReference>
<keyword evidence="2" id="KW-1185">Reference proteome</keyword>
<accession>A0A074KZ32</accession>
<dbReference type="Proteomes" id="UP000027821">
    <property type="component" value="Unassembled WGS sequence"/>
</dbReference>
<dbReference type="AlphaFoldDB" id="A0A074KZ32"/>
<comment type="caution">
    <text evidence="1">The sequence shown here is derived from an EMBL/GenBank/DDBJ whole genome shotgun (WGS) entry which is preliminary data.</text>
</comment>
<dbReference type="RefSeq" id="WP_035071958.1">
    <property type="nucleotide sequence ID" value="NZ_JMIH01000014.1"/>
</dbReference>
<reference evidence="1 2" key="1">
    <citation type="submission" date="2014-04" db="EMBL/GenBank/DDBJ databases">
        <title>Characterization and application of a salt tolerant electro-active bacterium.</title>
        <authorList>
            <person name="Yang L."/>
            <person name="Wei S."/>
            <person name="Tay Q.X.M."/>
        </authorList>
    </citation>
    <scope>NUCLEOTIDE SEQUENCE [LARGE SCALE GENOMIC DNA]</scope>
    <source>
        <strain evidence="1 2">LY1</strain>
    </source>
</reference>
<dbReference type="EMBL" id="JMIH01000014">
    <property type="protein sequence ID" value="KEO75231.1"/>
    <property type="molecule type" value="Genomic_DNA"/>
</dbReference>
<organism evidence="1 2">
    <name type="scientific">Anditalea andensis</name>
    <dbReference type="NCBI Taxonomy" id="1048983"/>
    <lineage>
        <taxon>Bacteria</taxon>
        <taxon>Pseudomonadati</taxon>
        <taxon>Bacteroidota</taxon>
        <taxon>Cytophagia</taxon>
        <taxon>Cytophagales</taxon>
        <taxon>Cytophagaceae</taxon>
        <taxon>Anditalea</taxon>
    </lineage>
</organism>
<gene>
    <name evidence="1" type="ORF">EL17_06110</name>
</gene>
<evidence type="ECO:0000313" key="2">
    <source>
        <dbReference type="Proteomes" id="UP000027821"/>
    </source>
</evidence>